<evidence type="ECO:0000313" key="3">
    <source>
        <dbReference type="Proteomes" id="UP000603200"/>
    </source>
</evidence>
<dbReference type="Proteomes" id="UP000603200">
    <property type="component" value="Unassembled WGS sequence"/>
</dbReference>
<accession>A0ABQ3ZJT0</accession>
<proteinExistence type="predicted"/>
<feature type="domain" description="Mycothiol-dependent maleylpyruvate isomerase metal-binding" evidence="1">
    <location>
        <begin position="15"/>
        <end position="152"/>
    </location>
</feature>
<comment type="caution">
    <text evidence="2">The sequence shown here is derived from an EMBL/GenBank/DDBJ whole genome shotgun (WGS) entry which is preliminary data.</text>
</comment>
<dbReference type="InterPro" id="IPR034660">
    <property type="entry name" value="DinB/YfiT-like"/>
</dbReference>
<sequence length="224" mass="23511">MRMSASVARTAALAQFALLTARVEALEPAQLELPARLEPWRVLELVAHVTRNIGAVAPAVARPEPAARTVELAGYYDVAARAAAAVKQRAIDDARSPVSWSAELATAVQAAAQALEGVPDTRLVTVRMGAVSLGDFLVTRCVEGAVHGIDLARALDAEPAAWVDPAAAVVCAQHLAQRGVRHGITAAVQDRVVLIGDTVIPILDYIEWSSGRGPAVAGFPPLRL</sequence>
<organism evidence="2 3">
    <name type="scientific">Winogradskya humida</name>
    <dbReference type="NCBI Taxonomy" id="113566"/>
    <lineage>
        <taxon>Bacteria</taxon>
        <taxon>Bacillati</taxon>
        <taxon>Actinomycetota</taxon>
        <taxon>Actinomycetes</taxon>
        <taxon>Micromonosporales</taxon>
        <taxon>Micromonosporaceae</taxon>
        <taxon>Winogradskya</taxon>
    </lineage>
</organism>
<name>A0ABQ3ZJT0_9ACTN</name>
<evidence type="ECO:0000259" key="1">
    <source>
        <dbReference type="Pfam" id="PF11716"/>
    </source>
</evidence>
<dbReference type="Pfam" id="PF11716">
    <property type="entry name" value="MDMPI_N"/>
    <property type="match status" value="1"/>
</dbReference>
<dbReference type="InterPro" id="IPR024344">
    <property type="entry name" value="MDMPI_metal-binding"/>
</dbReference>
<dbReference type="SUPFAM" id="SSF109854">
    <property type="entry name" value="DinB/YfiT-like putative metalloenzymes"/>
    <property type="match status" value="1"/>
</dbReference>
<keyword evidence="3" id="KW-1185">Reference proteome</keyword>
<reference evidence="2 3" key="1">
    <citation type="submission" date="2021-01" db="EMBL/GenBank/DDBJ databases">
        <title>Whole genome shotgun sequence of Actinoplanes humidus NBRC 14915.</title>
        <authorList>
            <person name="Komaki H."/>
            <person name="Tamura T."/>
        </authorList>
    </citation>
    <scope>NUCLEOTIDE SEQUENCE [LARGE SCALE GENOMIC DNA]</scope>
    <source>
        <strain evidence="2 3">NBRC 14915</strain>
    </source>
</reference>
<evidence type="ECO:0000313" key="2">
    <source>
        <dbReference type="EMBL" id="GIE18845.1"/>
    </source>
</evidence>
<gene>
    <name evidence="2" type="ORF">Ahu01nite_019470</name>
</gene>
<protein>
    <recommendedName>
        <fullName evidence="1">Mycothiol-dependent maleylpyruvate isomerase metal-binding domain-containing protein</fullName>
    </recommendedName>
</protein>
<dbReference type="EMBL" id="BOMN01000023">
    <property type="protein sequence ID" value="GIE18845.1"/>
    <property type="molecule type" value="Genomic_DNA"/>
</dbReference>
<dbReference type="Gene3D" id="1.20.120.450">
    <property type="entry name" value="dinb family like domain"/>
    <property type="match status" value="1"/>
</dbReference>